<sequence length="149" mass="17460">MPYILGNGYFPFLPLPSSQQPWFSYHYSLRGSQSAFPPHSHRNADWQRTCLFPTVPWHLSIGERHCHFLPSVTYFLFKLLHAELQVGLVYCIMPLILLHAQVNMTLLPPNFFLIYSMLVRFVISGRMSCPHFCVQRVSIHLHNQMLEEM</sequence>
<dbReference type="Gramene" id="TuG1812G0500004286.01.T01">
    <property type="protein sequence ID" value="TuG1812G0500004286.01.T01"/>
    <property type="gene ID" value="TuG1812G0500004286.01"/>
</dbReference>
<organism evidence="1 2">
    <name type="scientific">Triticum urartu</name>
    <name type="common">Red wild einkorn</name>
    <name type="synonym">Crithodium urartu</name>
    <dbReference type="NCBI Taxonomy" id="4572"/>
    <lineage>
        <taxon>Eukaryota</taxon>
        <taxon>Viridiplantae</taxon>
        <taxon>Streptophyta</taxon>
        <taxon>Embryophyta</taxon>
        <taxon>Tracheophyta</taxon>
        <taxon>Spermatophyta</taxon>
        <taxon>Magnoliopsida</taxon>
        <taxon>Liliopsida</taxon>
        <taxon>Poales</taxon>
        <taxon>Poaceae</taxon>
        <taxon>BOP clade</taxon>
        <taxon>Pooideae</taxon>
        <taxon>Triticodae</taxon>
        <taxon>Triticeae</taxon>
        <taxon>Triticinae</taxon>
        <taxon>Triticum</taxon>
    </lineage>
</organism>
<reference evidence="1" key="3">
    <citation type="submission" date="2022-06" db="UniProtKB">
        <authorList>
            <consortium name="EnsemblPlants"/>
        </authorList>
    </citation>
    <scope>IDENTIFICATION</scope>
</reference>
<evidence type="ECO:0000313" key="2">
    <source>
        <dbReference type="Proteomes" id="UP000015106"/>
    </source>
</evidence>
<accession>A0A8R7QK04</accession>
<reference evidence="1" key="2">
    <citation type="submission" date="2018-03" db="EMBL/GenBank/DDBJ databases">
        <title>The Triticum urartu genome reveals the dynamic nature of wheat genome evolution.</title>
        <authorList>
            <person name="Ling H."/>
            <person name="Ma B."/>
            <person name="Shi X."/>
            <person name="Liu H."/>
            <person name="Dong L."/>
            <person name="Sun H."/>
            <person name="Cao Y."/>
            <person name="Gao Q."/>
            <person name="Zheng S."/>
            <person name="Li Y."/>
            <person name="Yu Y."/>
            <person name="Du H."/>
            <person name="Qi M."/>
            <person name="Li Y."/>
            <person name="Yu H."/>
            <person name="Cui Y."/>
            <person name="Wang N."/>
            <person name="Chen C."/>
            <person name="Wu H."/>
            <person name="Zhao Y."/>
            <person name="Zhang J."/>
            <person name="Li Y."/>
            <person name="Zhou W."/>
            <person name="Zhang B."/>
            <person name="Hu W."/>
            <person name="Eijk M."/>
            <person name="Tang J."/>
            <person name="Witsenboer H."/>
            <person name="Zhao S."/>
            <person name="Li Z."/>
            <person name="Zhang A."/>
            <person name="Wang D."/>
            <person name="Liang C."/>
        </authorList>
    </citation>
    <scope>NUCLEOTIDE SEQUENCE [LARGE SCALE GENOMIC DNA]</scope>
    <source>
        <strain evidence="1">cv. G1812</strain>
    </source>
</reference>
<proteinExistence type="predicted"/>
<dbReference type="EnsemblPlants" id="TuG1812G0500004286.01.T01">
    <property type="protein sequence ID" value="TuG1812G0500004286.01.T01"/>
    <property type="gene ID" value="TuG1812G0500004286.01"/>
</dbReference>
<evidence type="ECO:0000313" key="1">
    <source>
        <dbReference type="EnsemblPlants" id="TuG1812G0500004286.01.T01"/>
    </source>
</evidence>
<name>A0A8R7QK04_TRIUA</name>
<reference evidence="2" key="1">
    <citation type="journal article" date="2013" name="Nature">
        <title>Draft genome of the wheat A-genome progenitor Triticum urartu.</title>
        <authorList>
            <person name="Ling H.Q."/>
            <person name="Zhao S."/>
            <person name="Liu D."/>
            <person name="Wang J."/>
            <person name="Sun H."/>
            <person name="Zhang C."/>
            <person name="Fan H."/>
            <person name="Li D."/>
            <person name="Dong L."/>
            <person name="Tao Y."/>
            <person name="Gao C."/>
            <person name="Wu H."/>
            <person name="Li Y."/>
            <person name="Cui Y."/>
            <person name="Guo X."/>
            <person name="Zheng S."/>
            <person name="Wang B."/>
            <person name="Yu K."/>
            <person name="Liang Q."/>
            <person name="Yang W."/>
            <person name="Lou X."/>
            <person name="Chen J."/>
            <person name="Feng M."/>
            <person name="Jian J."/>
            <person name="Zhang X."/>
            <person name="Luo G."/>
            <person name="Jiang Y."/>
            <person name="Liu J."/>
            <person name="Wang Z."/>
            <person name="Sha Y."/>
            <person name="Zhang B."/>
            <person name="Wu H."/>
            <person name="Tang D."/>
            <person name="Shen Q."/>
            <person name="Xue P."/>
            <person name="Zou S."/>
            <person name="Wang X."/>
            <person name="Liu X."/>
            <person name="Wang F."/>
            <person name="Yang Y."/>
            <person name="An X."/>
            <person name="Dong Z."/>
            <person name="Zhang K."/>
            <person name="Zhang X."/>
            <person name="Luo M.C."/>
            <person name="Dvorak J."/>
            <person name="Tong Y."/>
            <person name="Wang J."/>
            <person name="Yang H."/>
            <person name="Li Z."/>
            <person name="Wang D."/>
            <person name="Zhang A."/>
            <person name="Wang J."/>
        </authorList>
    </citation>
    <scope>NUCLEOTIDE SEQUENCE</scope>
    <source>
        <strain evidence="2">cv. G1812</strain>
    </source>
</reference>
<dbReference type="AlphaFoldDB" id="A0A8R7QK04"/>
<keyword evidence="2" id="KW-1185">Reference proteome</keyword>
<protein>
    <submittedName>
        <fullName evidence="1">Uncharacterized protein</fullName>
    </submittedName>
</protein>
<dbReference type="Proteomes" id="UP000015106">
    <property type="component" value="Chromosome 5"/>
</dbReference>